<proteinExistence type="predicted"/>
<dbReference type="AlphaFoldDB" id="A0A9X4MG69"/>
<reference evidence="1" key="1">
    <citation type="journal article" date="2022" name="bioRxiv">
        <title>Thiovibrio frasassiensisgen. nov., sp. nov., an autotrophic, elemental sulfur disproportionating bacterium isolated from sulfidic karst sediment, and proposal of Thiovibrionaceae fam. nov.</title>
        <authorList>
            <person name="Aronson H."/>
            <person name="Thomas C."/>
            <person name="Bhattacharyya M."/>
            <person name="Eckstein S."/>
            <person name="Jensen S."/>
            <person name="Barco R."/>
            <person name="Macalady J."/>
            <person name="Amend J."/>
        </authorList>
    </citation>
    <scope>NUCLEOTIDE SEQUENCE</scope>
    <source>
        <strain evidence="1">RS19-109</strain>
    </source>
</reference>
<sequence>MSKKVGFLLVNKEYTLDGIRSTLGLAVENMYSYAYVMNNELTDLSDYHKENIEWVRDMEGEVYTTVDANVEKHGMVKISLEEIGKQLRDLEIIIPYGILRSDKS</sequence>
<accession>A0A9X4MG69</accession>
<name>A0A9X4MG69_9BACT</name>
<keyword evidence="2" id="KW-1185">Reference proteome</keyword>
<gene>
    <name evidence="1" type="ORF">OLX77_06205</name>
</gene>
<dbReference type="Proteomes" id="UP001154240">
    <property type="component" value="Unassembled WGS sequence"/>
</dbReference>
<comment type="caution">
    <text evidence="1">The sequence shown here is derived from an EMBL/GenBank/DDBJ whole genome shotgun (WGS) entry which is preliminary data.</text>
</comment>
<reference evidence="1" key="2">
    <citation type="submission" date="2022-10" db="EMBL/GenBank/DDBJ databases">
        <authorList>
            <person name="Aronson H.S."/>
        </authorList>
    </citation>
    <scope>NUCLEOTIDE SEQUENCE</scope>
    <source>
        <strain evidence="1">RS19-109</strain>
    </source>
</reference>
<evidence type="ECO:0000313" key="2">
    <source>
        <dbReference type="Proteomes" id="UP001154240"/>
    </source>
</evidence>
<protein>
    <submittedName>
        <fullName evidence="1">Uncharacterized protein</fullName>
    </submittedName>
</protein>
<dbReference type="EMBL" id="JAPHEH010000001">
    <property type="protein sequence ID" value="MDG4475751.1"/>
    <property type="molecule type" value="Genomic_DNA"/>
</dbReference>
<dbReference type="RefSeq" id="WP_307632726.1">
    <property type="nucleotide sequence ID" value="NZ_JAPHEH010000001.1"/>
</dbReference>
<evidence type="ECO:0000313" key="1">
    <source>
        <dbReference type="EMBL" id="MDG4475751.1"/>
    </source>
</evidence>
<organism evidence="1 2">
    <name type="scientific">Thiovibrio frasassiensis</name>
    <dbReference type="NCBI Taxonomy" id="2984131"/>
    <lineage>
        <taxon>Bacteria</taxon>
        <taxon>Pseudomonadati</taxon>
        <taxon>Thermodesulfobacteriota</taxon>
        <taxon>Desulfobulbia</taxon>
        <taxon>Desulfobulbales</taxon>
        <taxon>Thiovibrionaceae</taxon>
        <taxon>Thiovibrio</taxon>
    </lineage>
</organism>